<sequence>MCEDNIDISEGRVIMTKEDIRPWLQNDKSAIENMVLVMKKLQEILVASHVIKIIVIYGDSIQHKDLNTIMEKPENYYHVKIRETRMPHDYFHENVSIFP</sequence>
<dbReference type="Proteomes" id="UP000008281">
    <property type="component" value="Unassembled WGS sequence"/>
</dbReference>
<dbReference type="HOGENOM" id="CLU_2322584_0_0_1"/>
<organism evidence="2">
    <name type="scientific">Caenorhabditis remanei</name>
    <name type="common">Caenorhabditis vulgaris</name>
    <dbReference type="NCBI Taxonomy" id="31234"/>
    <lineage>
        <taxon>Eukaryota</taxon>
        <taxon>Metazoa</taxon>
        <taxon>Ecdysozoa</taxon>
        <taxon>Nematoda</taxon>
        <taxon>Chromadorea</taxon>
        <taxon>Rhabditida</taxon>
        <taxon>Rhabditina</taxon>
        <taxon>Rhabditomorpha</taxon>
        <taxon>Rhabditoidea</taxon>
        <taxon>Rhabditidae</taxon>
        <taxon>Peloderinae</taxon>
        <taxon>Caenorhabditis</taxon>
    </lineage>
</organism>
<dbReference type="EMBL" id="DS268408">
    <property type="protein sequence ID" value="EFO85654.1"/>
    <property type="molecule type" value="Genomic_DNA"/>
</dbReference>
<dbReference type="AlphaFoldDB" id="E3LF15"/>
<protein>
    <submittedName>
        <fullName evidence="1">Uncharacterized protein</fullName>
    </submittedName>
</protein>
<gene>
    <name evidence="1" type="ORF">CRE_01708</name>
</gene>
<name>E3LF15_CAERE</name>
<dbReference type="InParanoid" id="E3LF15"/>
<evidence type="ECO:0000313" key="2">
    <source>
        <dbReference type="Proteomes" id="UP000008281"/>
    </source>
</evidence>
<evidence type="ECO:0000313" key="1">
    <source>
        <dbReference type="EMBL" id="EFO85654.1"/>
    </source>
</evidence>
<reference evidence="1" key="1">
    <citation type="submission" date="2007-07" db="EMBL/GenBank/DDBJ databases">
        <title>PCAP assembly of the Caenorhabditis remanei genome.</title>
        <authorList>
            <consortium name="The Caenorhabditis remanei Sequencing Consortium"/>
            <person name="Wilson R.K."/>
        </authorList>
    </citation>
    <scope>NUCLEOTIDE SEQUENCE [LARGE SCALE GENOMIC DNA]</scope>
    <source>
        <strain evidence="1">PB4641</strain>
    </source>
</reference>
<keyword evidence="2" id="KW-1185">Reference proteome</keyword>
<proteinExistence type="predicted"/>
<accession>E3LF15</accession>